<evidence type="ECO:0000256" key="1">
    <source>
        <dbReference type="ARBA" id="ARBA00023118"/>
    </source>
</evidence>
<keyword evidence="1" id="KW-0051">Antiviral defense</keyword>
<feature type="domain" description="CRISPR type III-associated protein" evidence="2">
    <location>
        <begin position="8"/>
        <end position="174"/>
    </location>
</feature>
<comment type="caution">
    <text evidence="3">The sequence shown here is derived from an EMBL/GenBank/DDBJ whole genome shotgun (WGS) entry which is preliminary data.</text>
</comment>
<dbReference type="EMBL" id="JSZA02000036">
    <property type="protein sequence ID" value="KHD09921.1"/>
    <property type="molecule type" value="Genomic_DNA"/>
</dbReference>
<name>A0A0A6S1D7_9GAMM</name>
<dbReference type="InterPro" id="IPR005537">
    <property type="entry name" value="RAMP_III_fam"/>
</dbReference>
<dbReference type="Pfam" id="PF03787">
    <property type="entry name" value="RAMPs"/>
    <property type="match status" value="1"/>
</dbReference>
<evidence type="ECO:0000313" key="3">
    <source>
        <dbReference type="EMBL" id="KHD09921.1"/>
    </source>
</evidence>
<proteinExistence type="predicted"/>
<dbReference type="AlphaFoldDB" id="A0A0A6S1D7"/>
<sequence length="404" mass="45229">MKILEATYRIVTPMFIGDASQKATDLRPPSIKGALRFWWRALNWGKYLKLAQGNVAKALQSLHTQEGQLFGMATQENFGGQGQFILQVSPTQIKVCNPPPQATGGIPYLLGQGVYHFKNGYLRNALKAGQDFKISICFRPRVKAEEIDSVAEALRLFGLLGGLGSRARKGLGAVAIHQLRGTEQCQIPKNIIEYNELIAEIGQSMSADLPPFTAFSQKSRVDISLKGRNAWDLLEEVGREMLLYRSYGRLNPRSGQHEQLHQNAEQNFVPDHDLAYAVATGNSVTTHPDRAVFGLPHNYFFTSIKPAKDAQVDVNPIRQEGHRWTSAGRGRRASPLFIHLHEFPDGECAAIQALLPATFLPPSDRIELKAKARHATSCRVLPDIDWDVIHQFLDRFNNRERIYP</sequence>
<gene>
    <name evidence="3" type="ORF">PN36_11710</name>
</gene>
<dbReference type="Proteomes" id="UP000030428">
    <property type="component" value="Unassembled WGS sequence"/>
</dbReference>
<dbReference type="InterPro" id="IPR007522">
    <property type="entry name" value="CRISPR-assoc_prot_TM1795"/>
</dbReference>
<evidence type="ECO:0000259" key="2">
    <source>
        <dbReference type="Pfam" id="PF03787"/>
    </source>
</evidence>
<keyword evidence="4" id="KW-1185">Reference proteome</keyword>
<dbReference type="NCBIfam" id="TIGR01894">
    <property type="entry name" value="cas_TM1795_cmr1"/>
    <property type="match status" value="1"/>
</dbReference>
<dbReference type="GO" id="GO:0051607">
    <property type="term" value="P:defense response to virus"/>
    <property type="evidence" value="ECO:0007669"/>
    <property type="project" value="UniProtKB-KW"/>
</dbReference>
<organism evidence="3 4">
    <name type="scientific">Candidatus Thiomargarita nelsonii</name>
    <dbReference type="NCBI Taxonomy" id="1003181"/>
    <lineage>
        <taxon>Bacteria</taxon>
        <taxon>Pseudomonadati</taxon>
        <taxon>Pseudomonadota</taxon>
        <taxon>Gammaproteobacteria</taxon>
        <taxon>Thiotrichales</taxon>
        <taxon>Thiotrichaceae</taxon>
        <taxon>Thiomargarita</taxon>
    </lineage>
</organism>
<protein>
    <recommendedName>
        <fullName evidence="2">CRISPR type III-associated protein domain-containing protein</fullName>
    </recommendedName>
</protein>
<reference evidence="3 4" key="1">
    <citation type="journal article" date="2016" name="Front. Microbiol.">
        <title>Single-Cell (Meta-)Genomics of a Dimorphic Candidatus Thiomargarita nelsonii Reveals Genomic Plasticity.</title>
        <authorList>
            <person name="Flood B.E."/>
            <person name="Fliss P."/>
            <person name="Jones D.S."/>
            <person name="Dick G.J."/>
            <person name="Jain S."/>
            <person name="Kaster A.K."/>
            <person name="Winkel M."/>
            <person name="Mussmann M."/>
            <person name="Bailey J."/>
        </authorList>
    </citation>
    <scope>NUCLEOTIDE SEQUENCE [LARGE SCALE GENOMIC DNA]</scope>
    <source>
        <strain evidence="3">Hydrate Ridge</strain>
    </source>
</reference>
<evidence type="ECO:0000313" key="4">
    <source>
        <dbReference type="Proteomes" id="UP000030428"/>
    </source>
</evidence>
<accession>A0A0A6S1D7</accession>